<protein>
    <submittedName>
        <fullName evidence="1">Uncharacterized protein</fullName>
    </submittedName>
</protein>
<dbReference type="AlphaFoldDB" id="A0A2I0X3U7"/>
<gene>
    <name evidence="1" type="ORF">MA16_Dca017522</name>
</gene>
<reference evidence="1 2" key="1">
    <citation type="journal article" date="2016" name="Sci. Rep.">
        <title>The Dendrobium catenatum Lindl. genome sequence provides insights into polysaccharide synthase, floral development and adaptive evolution.</title>
        <authorList>
            <person name="Zhang G.Q."/>
            <person name="Xu Q."/>
            <person name="Bian C."/>
            <person name="Tsai W.C."/>
            <person name="Yeh C.M."/>
            <person name="Liu K.W."/>
            <person name="Yoshida K."/>
            <person name="Zhang L.S."/>
            <person name="Chang S.B."/>
            <person name="Chen F."/>
            <person name="Shi Y."/>
            <person name="Su Y.Y."/>
            <person name="Zhang Y.Q."/>
            <person name="Chen L.J."/>
            <person name="Yin Y."/>
            <person name="Lin M."/>
            <person name="Huang H."/>
            <person name="Deng H."/>
            <person name="Wang Z.W."/>
            <person name="Zhu S.L."/>
            <person name="Zhao X."/>
            <person name="Deng C."/>
            <person name="Niu S.C."/>
            <person name="Huang J."/>
            <person name="Wang M."/>
            <person name="Liu G.H."/>
            <person name="Yang H.J."/>
            <person name="Xiao X.J."/>
            <person name="Hsiao Y.Y."/>
            <person name="Wu W.L."/>
            <person name="Chen Y.Y."/>
            <person name="Mitsuda N."/>
            <person name="Ohme-Takagi M."/>
            <person name="Luo Y.B."/>
            <person name="Van de Peer Y."/>
            <person name="Liu Z.J."/>
        </authorList>
    </citation>
    <scope>NUCLEOTIDE SEQUENCE [LARGE SCALE GENOMIC DNA]</scope>
    <source>
        <tissue evidence="1">The whole plant</tissue>
    </source>
</reference>
<evidence type="ECO:0000313" key="1">
    <source>
        <dbReference type="EMBL" id="PKU82589.1"/>
    </source>
</evidence>
<organism evidence="1 2">
    <name type="scientific">Dendrobium catenatum</name>
    <dbReference type="NCBI Taxonomy" id="906689"/>
    <lineage>
        <taxon>Eukaryota</taxon>
        <taxon>Viridiplantae</taxon>
        <taxon>Streptophyta</taxon>
        <taxon>Embryophyta</taxon>
        <taxon>Tracheophyta</taxon>
        <taxon>Spermatophyta</taxon>
        <taxon>Magnoliopsida</taxon>
        <taxon>Liliopsida</taxon>
        <taxon>Asparagales</taxon>
        <taxon>Orchidaceae</taxon>
        <taxon>Epidendroideae</taxon>
        <taxon>Malaxideae</taxon>
        <taxon>Dendrobiinae</taxon>
        <taxon>Dendrobium</taxon>
    </lineage>
</organism>
<dbReference type="Proteomes" id="UP000233837">
    <property type="component" value="Unassembled WGS sequence"/>
</dbReference>
<evidence type="ECO:0000313" key="2">
    <source>
        <dbReference type="Proteomes" id="UP000233837"/>
    </source>
</evidence>
<accession>A0A2I0X3U7</accession>
<sequence>MSDPVEVAGFKCQIEENADFKERDEVAVNQKFKFNINQLDSRESAFESNSFNALADVDNMDAGLLEDSREIETEVAEELDIQNSKFESSKNQIQAEVSDTDVVLNSKDFFINPKVVETPTFSLTNSVLKFKIPQTLEVEIKEDQILAFSPTKATESTQGAKVLGDHKPDFEFKISGIQEDFVTNSVIGSPSTTLAVVSLVNGNPSSSIIHDFKSRDNSPHSAISLNFKKTILKKDKNFFTKKNESPGSKHILFKELQALGPVKDLPRRKIADHKEKIGLKGSSSLFSH</sequence>
<keyword evidence="2" id="KW-1185">Reference proteome</keyword>
<proteinExistence type="predicted"/>
<name>A0A2I0X3U7_9ASPA</name>
<dbReference type="EMBL" id="KZ502182">
    <property type="protein sequence ID" value="PKU82589.1"/>
    <property type="molecule type" value="Genomic_DNA"/>
</dbReference>
<reference evidence="1 2" key="2">
    <citation type="journal article" date="2017" name="Nature">
        <title>The Apostasia genome and the evolution of orchids.</title>
        <authorList>
            <person name="Zhang G.Q."/>
            <person name="Liu K.W."/>
            <person name="Li Z."/>
            <person name="Lohaus R."/>
            <person name="Hsiao Y.Y."/>
            <person name="Niu S.C."/>
            <person name="Wang J.Y."/>
            <person name="Lin Y.C."/>
            <person name="Xu Q."/>
            <person name="Chen L.J."/>
            <person name="Yoshida K."/>
            <person name="Fujiwara S."/>
            <person name="Wang Z.W."/>
            <person name="Zhang Y.Q."/>
            <person name="Mitsuda N."/>
            <person name="Wang M."/>
            <person name="Liu G.H."/>
            <person name="Pecoraro L."/>
            <person name="Huang H.X."/>
            <person name="Xiao X.J."/>
            <person name="Lin M."/>
            <person name="Wu X.Y."/>
            <person name="Wu W.L."/>
            <person name="Chen Y.Y."/>
            <person name="Chang S.B."/>
            <person name="Sakamoto S."/>
            <person name="Ohme-Takagi M."/>
            <person name="Yagi M."/>
            <person name="Zeng S.J."/>
            <person name="Shen C.Y."/>
            <person name="Yeh C.M."/>
            <person name="Luo Y.B."/>
            <person name="Tsai W.C."/>
            <person name="Van de Peer Y."/>
            <person name="Liu Z.J."/>
        </authorList>
    </citation>
    <scope>NUCLEOTIDE SEQUENCE [LARGE SCALE GENOMIC DNA]</scope>
    <source>
        <tissue evidence="1">The whole plant</tissue>
    </source>
</reference>